<dbReference type="KEGG" id="hpel:HZS54_11990"/>
<evidence type="ECO:0000313" key="2">
    <source>
        <dbReference type="EMBL" id="QLH82289.1"/>
    </source>
</evidence>
<feature type="compositionally biased region" description="Basic and acidic residues" evidence="1">
    <location>
        <begin position="332"/>
        <end position="344"/>
    </location>
</feature>
<proteinExistence type="predicted"/>
<keyword evidence="3" id="KW-1185">Reference proteome</keyword>
<dbReference type="EMBL" id="CP058909">
    <property type="protein sequence ID" value="QLH82289.1"/>
    <property type="molecule type" value="Genomic_DNA"/>
</dbReference>
<gene>
    <name evidence="2" type="ORF">HZS54_11990</name>
</gene>
<dbReference type="InterPro" id="IPR046718">
    <property type="entry name" value="DUF6610"/>
</dbReference>
<evidence type="ECO:0000313" key="3">
    <source>
        <dbReference type="Proteomes" id="UP000509346"/>
    </source>
</evidence>
<reference evidence="2 3" key="1">
    <citation type="submission" date="2020-07" db="EMBL/GenBank/DDBJ databases">
        <title>Halosimplex litoreum sp. nov. and Halosimplex rubrum sp. nov., isolated from different salt environments.</title>
        <authorList>
            <person name="Cui H."/>
        </authorList>
    </citation>
    <scope>NUCLEOTIDE SEQUENCE [LARGE SCALE GENOMIC DNA]</scope>
    <source>
        <strain evidence="2 3">R2</strain>
    </source>
</reference>
<dbReference type="Pfam" id="PF20314">
    <property type="entry name" value="DUF6610"/>
    <property type="match status" value="1"/>
</dbReference>
<name>A0A7D5TBQ8_9EURY</name>
<dbReference type="GeneID" id="56083321"/>
<feature type="region of interest" description="Disordered" evidence="1">
    <location>
        <begin position="323"/>
        <end position="348"/>
    </location>
</feature>
<protein>
    <submittedName>
        <fullName evidence="2">Uncharacterized protein</fullName>
    </submittedName>
</protein>
<organism evidence="2 3">
    <name type="scientific">Halosimplex pelagicum</name>
    <dbReference type="NCBI Taxonomy" id="869886"/>
    <lineage>
        <taxon>Archaea</taxon>
        <taxon>Methanobacteriati</taxon>
        <taxon>Methanobacteriota</taxon>
        <taxon>Stenosarchaea group</taxon>
        <taxon>Halobacteria</taxon>
        <taxon>Halobacteriales</taxon>
        <taxon>Haloarculaceae</taxon>
        <taxon>Halosimplex</taxon>
    </lineage>
</organism>
<feature type="compositionally biased region" description="Polar residues" evidence="1">
    <location>
        <begin position="22"/>
        <end position="31"/>
    </location>
</feature>
<dbReference type="Proteomes" id="UP000509346">
    <property type="component" value="Chromosome"/>
</dbReference>
<dbReference type="AlphaFoldDB" id="A0A7D5TBQ8"/>
<feature type="region of interest" description="Disordered" evidence="1">
    <location>
        <begin position="1"/>
        <end position="41"/>
    </location>
</feature>
<dbReference type="OrthoDB" id="316054at2157"/>
<sequence>MSSSQVDLGEYGVSDRSGGASEPTNESNTETAPDVPLLGFESLPDEPAVADEIAAARNADWAVFTGRYPYVFDAVRFGFGIGHREDSSYQWTPDEVDLPVHFLDNDYRNADLDRFIQRVFEYEPEIAVLGDLYDADDLDDHLIAAAEIWDSYPDMELILVPKTEEVLSEIPSDFVLGYPNGTSDVQALDIATHKEWRSLPHRLHILGGTPLSAYEHIVELTRNYITDTPVADIAGVDWNGYQRYAENHGDYADAEGGWHRNLREQYIPKRDLIQYSLLNAKHYWTGVGVWPNTTPEDLPRRDELLGANRSRPVDITISSDERELVLSPPPSSERRSQPIYRTDDTQTEVIEPLSPVASVFSNLSWEPDGALSGGASYSTPQAHFTEPTCFGCGAHILAEPDQCTGARAGESETTTLQLVSYEHQRQEDMNDYESVATDGPDALESDTTFPAIHCFCSDSCRERAEYESPHLLLRTDHSTETGWPNGETVTKLKITKRA</sequence>
<dbReference type="RefSeq" id="WP_179922757.1">
    <property type="nucleotide sequence ID" value="NZ_CP058909.1"/>
</dbReference>
<accession>A0A7D5TBQ8</accession>
<evidence type="ECO:0000256" key="1">
    <source>
        <dbReference type="SAM" id="MobiDB-lite"/>
    </source>
</evidence>